<evidence type="ECO:0000313" key="5">
    <source>
        <dbReference type="Proteomes" id="UP000282977"/>
    </source>
</evidence>
<dbReference type="AlphaFoldDB" id="A0A437J4F1"/>
<accession>A0A437J4F1</accession>
<evidence type="ECO:0000313" key="4">
    <source>
        <dbReference type="EMBL" id="RVT39437.1"/>
    </source>
</evidence>
<feature type="chain" id="PRO_5019138960" evidence="2">
    <location>
        <begin position="22"/>
        <end position="683"/>
    </location>
</feature>
<gene>
    <name evidence="4" type="ORF">ENE74_15450</name>
</gene>
<evidence type="ECO:0000256" key="2">
    <source>
        <dbReference type="SAM" id="SignalP"/>
    </source>
</evidence>
<keyword evidence="5" id="KW-1185">Reference proteome</keyword>
<dbReference type="Pfam" id="PF13229">
    <property type="entry name" value="Beta_helix"/>
    <property type="match status" value="1"/>
</dbReference>
<feature type="signal peptide" evidence="2">
    <location>
        <begin position="1"/>
        <end position="21"/>
    </location>
</feature>
<dbReference type="SUPFAM" id="SSF51126">
    <property type="entry name" value="Pectin lyase-like"/>
    <property type="match status" value="1"/>
</dbReference>
<feature type="domain" description="Right handed beta helix" evidence="3">
    <location>
        <begin position="354"/>
        <end position="490"/>
    </location>
</feature>
<keyword evidence="2" id="KW-0732">Signal</keyword>
<organism evidence="4 5">
    <name type="scientific">Sphingobium algorifonticola</name>
    <dbReference type="NCBI Taxonomy" id="2008318"/>
    <lineage>
        <taxon>Bacteria</taxon>
        <taxon>Pseudomonadati</taxon>
        <taxon>Pseudomonadota</taxon>
        <taxon>Alphaproteobacteria</taxon>
        <taxon>Sphingomonadales</taxon>
        <taxon>Sphingomonadaceae</taxon>
        <taxon>Sphingobium</taxon>
    </lineage>
</organism>
<dbReference type="OrthoDB" id="227157at2"/>
<dbReference type="InterPro" id="IPR006626">
    <property type="entry name" value="PbH1"/>
</dbReference>
<dbReference type="InterPro" id="IPR039448">
    <property type="entry name" value="Beta_helix"/>
</dbReference>
<proteinExistence type="predicted"/>
<dbReference type="InterPro" id="IPR011050">
    <property type="entry name" value="Pectin_lyase_fold/virulence"/>
</dbReference>
<dbReference type="SMART" id="SM00710">
    <property type="entry name" value="PbH1"/>
    <property type="match status" value="8"/>
</dbReference>
<feature type="region of interest" description="Disordered" evidence="1">
    <location>
        <begin position="22"/>
        <end position="43"/>
    </location>
</feature>
<evidence type="ECO:0000256" key="1">
    <source>
        <dbReference type="SAM" id="MobiDB-lite"/>
    </source>
</evidence>
<sequence length="683" mass="74263">MMHRWSVALCGAVLLASPAQGAGSEIHVSPSGDDRATGTAQRPFRTLERAQREVRARNQGADVTVLLHDGTYPLPKPLRFDPKDGGQGRAHVTWRAAADARPVISGGQVVTGWRLTDKAENIWSADIPKDVDTRQLFMDGVMLQRATVSIHRDEIAFDQDGFTLKGKIAEILTGVSADRLELHVMALWSSRNIPAREIRGGRVLLQQPGWYNSYTNNDTVNKGHAPGDDRINLVGPCAFLKVRSWLGSSDQWCIEPKQGRIYIKAGYKTDPSKSQIVMPRLGTLLSISGDASGPIRNLSFTGIRFSHTSWMGPSSADGYANIQTGVFISGAPVGALAPYGSCFSGCRSFEAKRELWNSIPAAVQISRAENISLKNNIFSQLGQVALGIGNDGDANLSGFDLGAKNIAVEGNHFAMLAGGAIIGGGLRADAHHPSNDALRNSNLVIRNNVITDIGRDYRDNAGIFISYFDGVTIQHNDISDTPYSPIAVGWGWGHNDVGGTHGLAEERGRYEYQPRYTEPTIMRNVIIANNRLTDVTRDFLDGGGIYTLSSIPGTVIRENYLQGVGGNALYVDQGSRHIRFERNVVDTQGYWLHGNNGSPVTETTPGAIWDPRGSGEWTSPRTTDNVAIGNWHNAIRVRGDWIPELRNIVRDNVLVADKIWPAEAQRIIAKAGATMSTDGSAAR</sequence>
<reference evidence="4 5" key="1">
    <citation type="submission" date="2019-01" db="EMBL/GenBank/DDBJ databases">
        <authorList>
            <person name="Chen W.-M."/>
        </authorList>
    </citation>
    <scope>NUCLEOTIDE SEQUENCE [LARGE SCALE GENOMIC DNA]</scope>
    <source>
        <strain evidence="4 5">TLA-22</strain>
    </source>
</reference>
<dbReference type="Gene3D" id="2.160.20.10">
    <property type="entry name" value="Single-stranded right-handed beta-helix, Pectin lyase-like"/>
    <property type="match status" value="3"/>
</dbReference>
<protein>
    <submittedName>
        <fullName evidence="4">Right-handed parallel beta-helix repeat-containing protein</fullName>
    </submittedName>
</protein>
<name>A0A437J4F1_9SPHN</name>
<dbReference type="EMBL" id="RZUL01000007">
    <property type="protein sequence ID" value="RVT39437.1"/>
    <property type="molecule type" value="Genomic_DNA"/>
</dbReference>
<dbReference type="PANTHER" id="PTHR36453:SF1">
    <property type="entry name" value="RIGHT HANDED BETA HELIX DOMAIN-CONTAINING PROTEIN"/>
    <property type="match status" value="1"/>
</dbReference>
<dbReference type="Proteomes" id="UP000282977">
    <property type="component" value="Unassembled WGS sequence"/>
</dbReference>
<evidence type="ECO:0000259" key="3">
    <source>
        <dbReference type="Pfam" id="PF13229"/>
    </source>
</evidence>
<dbReference type="InterPro" id="IPR012334">
    <property type="entry name" value="Pectin_lyas_fold"/>
</dbReference>
<comment type="caution">
    <text evidence="4">The sequence shown here is derived from an EMBL/GenBank/DDBJ whole genome shotgun (WGS) entry which is preliminary data.</text>
</comment>
<dbReference type="PANTHER" id="PTHR36453">
    <property type="entry name" value="SECRETED PROTEIN-RELATED"/>
    <property type="match status" value="1"/>
</dbReference>